<dbReference type="Pfam" id="PF06585">
    <property type="entry name" value="JHBP"/>
    <property type="match status" value="2"/>
</dbReference>
<feature type="non-terminal residue" evidence="2">
    <location>
        <position position="165"/>
    </location>
</feature>
<reference evidence="2" key="1">
    <citation type="submission" date="2025-08" db="UniProtKB">
        <authorList>
            <consortium name="RefSeq"/>
        </authorList>
    </citation>
    <scope>IDENTIFICATION</scope>
</reference>
<dbReference type="Proteomes" id="UP000079169">
    <property type="component" value="Unplaced"/>
</dbReference>
<evidence type="ECO:0000313" key="2">
    <source>
        <dbReference type="RefSeq" id="XP_026685302.1"/>
    </source>
</evidence>
<protein>
    <submittedName>
        <fullName evidence="2">Circadian clock-controlled protein-like</fullName>
    </submittedName>
</protein>
<accession>A0A3Q0J9X4</accession>
<proteinExistence type="predicted"/>
<dbReference type="InterPro" id="IPR038606">
    <property type="entry name" value="To_sf"/>
</dbReference>
<dbReference type="Gene3D" id="3.15.10.30">
    <property type="entry name" value="Haemolymph juvenile hormone binding protein"/>
    <property type="match status" value="1"/>
</dbReference>
<dbReference type="InterPro" id="IPR010562">
    <property type="entry name" value="Haemolymph_juvenile_hormone-bd"/>
</dbReference>
<sequence>MFSYLISADYIHICQRSDPQANICINNSIEALRSKLAEGIPELDVPAIEPLIIPTIRIFCFLCSVGNMRNRTDLVNNVFNFKLTLPKLRFSGKYSLNMNVLFLRVNGKGDMFGNFTDYKPTVQMRGFKVQKDGQTYLKMGKMTIKIKIGSAEIRLTNLFNGDPVL</sequence>
<dbReference type="GO" id="GO:0005615">
    <property type="term" value="C:extracellular space"/>
    <property type="evidence" value="ECO:0007669"/>
    <property type="project" value="TreeGrafter"/>
</dbReference>
<gene>
    <name evidence="2" type="primary">LOC103517389</name>
</gene>
<dbReference type="AlphaFoldDB" id="A0A3Q0J9X4"/>
<evidence type="ECO:0000313" key="1">
    <source>
        <dbReference type="Proteomes" id="UP000079169"/>
    </source>
</evidence>
<dbReference type="PANTHER" id="PTHR11008">
    <property type="entry name" value="PROTEIN TAKEOUT-LIKE PROTEIN"/>
    <property type="match status" value="1"/>
</dbReference>
<dbReference type="PaxDb" id="121845-A0A3Q0J9X4"/>
<dbReference type="STRING" id="121845.A0A3Q0J9X4"/>
<dbReference type="PANTHER" id="PTHR11008:SF39">
    <property type="entry name" value="CIRCADIAN CLOCK-CONTROLLED PROTEIN-LIKE PROTEIN"/>
    <property type="match status" value="1"/>
</dbReference>
<dbReference type="KEGG" id="dci:103517389"/>
<dbReference type="RefSeq" id="XP_026685302.1">
    <property type="nucleotide sequence ID" value="XM_026829501.1"/>
</dbReference>
<dbReference type="SMART" id="SM00700">
    <property type="entry name" value="JHBP"/>
    <property type="match status" value="1"/>
</dbReference>
<name>A0A3Q0J9X4_DIACI</name>
<organism evidence="1 2">
    <name type="scientific">Diaphorina citri</name>
    <name type="common">Asian citrus psyllid</name>
    <dbReference type="NCBI Taxonomy" id="121845"/>
    <lineage>
        <taxon>Eukaryota</taxon>
        <taxon>Metazoa</taxon>
        <taxon>Ecdysozoa</taxon>
        <taxon>Arthropoda</taxon>
        <taxon>Hexapoda</taxon>
        <taxon>Insecta</taxon>
        <taxon>Pterygota</taxon>
        <taxon>Neoptera</taxon>
        <taxon>Paraneoptera</taxon>
        <taxon>Hemiptera</taxon>
        <taxon>Sternorrhyncha</taxon>
        <taxon>Psylloidea</taxon>
        <taxon>Psyllidae</taxon>
        <taxon>Diaphorininae</taxon>
        <taxon>Diaphorina</taxon>
    </lineage>
</organism>
<dbReference type="GeneID" id="103517389"/>
<keyword evidence="1" id="KW-1185">Reference proteome</keyword>